<dbReference type="PaxDb" id="3880-AET00093"/>
<gene>
    <name evidence="2" type="ordered locus">MTR_5g088250</name>
</gene>
<dbReference type="Gene3D" id="3.80.10.10">
    <property type="entry name" value="Ribonuclease Inhibitor"/>
    <property type="match status" value="3"/>
</dbReference>
<dbReference type="HOGENOM" id="CLU_028145_1_1_1"/>
<evidence type="ECO:0000259" key="1">
    <source>
        <dbReference type="Pfam" id="PF25372"/>
    </source>
</evidence>
<dbReference type="Pfam" id="PF25372">
    <property type="entry name" value="DUF7885"/>
    <property type="match status" value="1"/>
</dbReference>
<accession>G7K7P7</accession>
<dbReference type="InterPro" id="IPR057207">
    <property type="entry name" value="FBXL15_LRR"/>
</dbReference>
<dbReference type="EMBL" id="CM001221">
    <property type="protein sequence ID" value="AET00093.1"/>
    <property type="molecule type" value="Genomic_DNA"/>
</dbReference>
<dbReference type="GO" id="GO:0031146">
    <property type="term" value="P:SCF-dependent proteasomal ubiquitin-dependent protein catabolic process"/>
    <property type="evidence" value="ECO:0000318"/>
    <property type="project" value="GO_Central"/>
</dbReference>
<dbReference type="eggNOG" id="KOG1947">
    <property type="taxonomic scope" value="Eukaryota"/>
</dbReference>
<evidence type="ECO:0000313" key="4">
    <source>
        <dbReference type="Proteomes" id="UP000002051"/>
    </source>
</evidence>
<name>G7K7P7_MEDTR</name>
<evidence type="ECO:0000313" key="2">
    <source>
        <dbReference type="EMBL" id="AET00093.1"/>
    </source>
</evidence>
<protein>
    <submittedName>
        <fullName evidence="2">F-box/LRR protein</fullName>
    </submittedName>
</protein>
<reference evidence="2 4" key="1">
    <citation type="journal article" date="2011" name="Nature">
        <title>The Medicago genome provides insight into the evolution of rhizobial symbioses.</title>
        <authorList>
            <person name="Young N.D."/>
            <person name="Debelle F."/>
            <person name="Oldroyd G.E."/>
            <person name="Geurts R."/>
            <person name="Cannon S.B."/>
            <person name="Udvardi M.K."/>
            <person name="Benedito V.A."/>
            <person name="Mayer K.F."/>
            <person name="Gouzy J."/>
            <person name="Schoof H."/>
            <person name="Van de Peer Y."/>
            <person name="Proost S."/>
            <person name="Cook D.R."/>
            <person name="Meyers B.C."/>
            <person name="Spannagl M."/>
            <person name="Cheung F."/>
            <person name="De Mita S."/>
            <person name="Krishnakumar V."/>
            <person name="Gundlach H."/>
            <person name="Zhou S."/>
            <person name="Mudge J."/>
            <person name="Bharti A.K."/>
            <person name="Murray J.D."/>
            <person name="Naoumkina M.A."/>
            <person name="Rosen B."/>
            <person name="Silverstein K.A."/>
            <person name="Tang H."/>
            <person name="Rombauts S."/>
            <person name="Zhao P.X."/>
            <person name="Zhou P."/>
            <person name="Barbe V."/>
            <person name="Bardou P."/>
            <person name="Bechner M."/>
            <person name="Bellec A."/>
            <person name="Berger A."/>
            <person name="Berges H."/>
            <person name="Bidwell S."/>
            <person name="Bisseling T."/>
            <person name="Choisne N."/>
            <person name="Couloux A."/>
            <person name="Denny R."/>
            <person name="Deshpande S."/>
            <person name="Dai X."/>
            <person name="Doyle J.J."/>
            <person name="Dudez A.M."/>
            <person name="Farmer A.D."/>
            <person name="Fouteau S."/>
            <person name="Franken C."/>
            <person name="Gibelin C."/>
            <person name="Gish J."/>
            <person name="Goldstein S."/>
            <person name="Gonzalez A.J."/>
            <person name="Green P.J."/>
            <person name="Hallab A."/>
            <person name="Hartog M."/>
            <person name="Hua A."/>
            <person name="Humphray S.J."/>
            <person name="Jeong D.H."/>
            <person name="Jing Y."/>
            <person name="Jocker A."/>
            <person name="Kenton S.M."/>
            <person name="Kim D.J."/>
            <person name="Klee K."/>
            <person name="Lai H."/>
            <person name="Lang C."/>
            <person name="Lin S."/>
            <person name="Macmil S.L."/>
            <person name="Magdelenat G."/>
            <person name="Matthews L."/>
            <person name="McCorrison J."/>
            <person name="Monaghan E.L."/>
            <person name="Mun J.H."/>
            <person name="Najar F.Z."/>
            <person name="Nicholson C."/>
            <person name="Noirot C."/>
            <person name="O'Bleness M."/>
            <person name="Paule C.R."/>
            <person name="Poulain J."/>
            <person name="Prion F."/>
            <person name="Qin B."/>
            <person name="Qu C."/>
            <person name="Retzel E.F."/>
            <person name="Riddle C."/>
            <person name="Sallet E."/>
            <person name="Samain S."/>
            <person name="Samson N."/>
            <person name="Sanders I."/>
            <person name="Saurat O."/>
            <person name="Scarpelli C."/>
            <person name="Schiex T."/>
            <person name="Segurens B."/>
            <person name="Severin A.J."/>
            <person name="Sherrier D.J."/>
            <person name="Shi R."/>
            <person name="Sims S."/>
            <person name="Singer S.R."/>
            <person name="Sinharoy S."/>
            <person name="Sterck L."/>
            <person name="Viollet A."/>
            <person name="Wang B.B."/>
            <person name="Wang K."/>
            <person name="Wang M."/>
            <person name="Wang X."/>
            <person name="Warfsmann J."/>
            <person name="Weissenbach J."/>
            <person name="White D.D."/>
            <person name="White J.D."/>
            <person name="Wiley G.B."/>
            <person name="Wincker P."/>
            <person name="Xing Y."/>
            <person name="Yang L."/>
            <person name="Yao Z."/>
            <person name="Ying F."/>
            <person name="Zhai J."/>
            <person name="Zhou L."/>
            <person name="Zuber A."/>
            <person name="Denarie J."/>
            <person name="Dixon R.A."/>
            <person name="May G.D."/>
            <person name="Schwartz D.C."/>
            <person name="Rogers J."/>
            <person name="Quetier F."/>
            <person name="Town C.D."/>
            <person name="Roe B.A."/>
        </authorList>
    </citation>
    <scope>NUCLEOTIDE SEQUENCE [LARGE SCALE GENOMIC DNA]</scope>
    <source>
        <strain evidence="2">A17</strain>
        <strain evidence="3 4">cv. Jemalong A17</strain>
    </source>
</reference>
<reference evidence="3" key="3">
    <citation type="submission" date="2015-04" db="UniProtKB">
        <authorList>
            <consortium name="EnsemblPlants"/>
        </authorList>
    </citation>
    <scope>IDENTIFICATION</scope>
    <source>
        <strain evidence="3">cv. Jemalong A17</strain>
    </source>
</reference>
<dbReference type="PANTHER" id="PTHR13318:SF106">
    <property type="entry name" value="F-BOX_LRR-REPEAT PROTEIN 2"/>
    <property type="match status" value="1"/>
</dbReference>
<dbReference type="Proteomes" id="UP000002051">
    <property type="component" value="Chromosome 5"/>
</dbReference>
<dbReference type="PANTHER" id="PTHR13318">
    <property type="entry name" value="PARTNER OF PAIRED, ISOFORM B-RELATED"/>
    <property type="match status" value="1"/>
</dbReference>
<dbReference type="InterPro" id="IPR032675">
    <property type="entry name" value="LRR_dom_sf"/>
</dbReference>
<evidence type="ECO:0000313" key="3">
    <source>
        <dbReference type="EnsemblPlants" id="AET00093"/>
    </source>
</evidence>
<dbReference type="SMART" id="SM00367">
    <property type="entry name" value="LRR_CC"/>
    <property type="match status" value="9"/>
</dbReference>
<dbReference type="AlphaFoldDB" id="G7K7P7"/>
<dbReference type="SUPFAM" id="SSF52047">
    <property type="entry name" value="RNI-like"/>
    <property type="match status" value="2"/>
</dbReference>
<dbReference type="EnsemblPlants" id="AET00093">
    <property type="protein sequence ID" value="AET00093"/>
    <property type="gene ID" value="MTR_5g088250"/>
</dbReference>
<sequence>MNRTNGLTLYYLQVTWKVTFKFYPYTLDHTPKHITAEEKLLPGNEANLSPTVPFIPRLFRRFTNLTSLDFSHFYGDLDDLLIQISSLKLNHLTSLNLSNQSTIPAIGLQAFSFSSSYSSTITTLTCSNTIPDLKLIADCFPFLEQLDLSNPSNFQVVEEEEELLSVVAALFKLLRKVNLSRHYYVNDEFIFQLFTNCKFLKEAILIDCYCITNHCIASALRLRPDLNSLSHSPSLMSKAQPTFVTSHFIDSLTSLKALTCLDLSCWHISDHFLSSIAMQSLPLTSLGLGYCTETDFLTDHHVAELSLFLPHLVSINLSYCTNLSYSAFFALVRNCPSLSEVNLRFACIGNKVMASTHNSDSLVAYPQFKSLGLSNNFRLQDENLILYASIFPSLQFLNLNRCSRITDQSVAQILKRCRKIRHLNLTNCKSFKSLQINFEVPNLEVLDLTHTRVDDDTLYVISKTCRGLLKLSLQLCTNVTEKGVMHVVKNCTKLREINLDDCSGVHANVVASMVFLSPSLRKIAAPPDFPTTDRNRTLFLRHGCLLEL</sequence>
<dbReference type="GO" id="GO:0019005">
    <property type="term" value="C:SCF ubiquitin ligase complex"/>
    <property type="evidence" value="ECO:0000318"/>
    <property type="project" value="GO_Central"/>
</dbReference>
<feature type="domain" description="F-box/LRR-repeat protein 15-like leucin rich repeat" evidence="1">
    <location>
        <begin position="172"/>
        <end position="387"/>
    </location>
</feature>
<proteinExistence type="predicted"/>
<keyword evidence="4" id="KW-1185">Reference proteome</keyword>
<dbReference type="InterPro" id="IPR006553">
    <property type="entry name" value="Leu-rich_rpt_Cys-con_subtyp"/>
</dbReference>
<reference evidence="2 4" key="2">
    <citation type="journal article" date="2014" name="BMC Genomics">
        <title>An improved genome release (version Mt4.0) for the model legume Medicago truncatula.</title>
        <authorList>
            <person name="Tang H."/>
            <person name="Krishnakumar V."/>
            <person name="Bidwell S."/>
            <person name="Rosen B."/>
            <person name="Chan A."/>
            <person name="Zhou S."/>
            <person name="Gentzbittel L."/>
            <person name="Childs K.L."/>
            <person name="Yandell M."/>
            <person name="Gundlach H."/>
            <person name="Mayer K.F."/>
            <person name="Schwartz D.C."/>
            <person name="Town C.D."/>
        </authorList>
    </citation>
    <scope>GENOME REANNOTATION</scope>
    <source>
        <strain evidence="3 4">cv. Jemalong A17</strain>
    </source>
</reference>
<organism evidence="2 4">
    <name type="scientific">Medicago truncatula</name>
    <name type="common">Barrel medic</name>
    <name type="synonym">Medicago tribuloides</name>
    <dbReference type="NCBI Taxonomy" id="3880"/>
    <lineage>
        <taxon>Eukaryota</taxon>
        <taxon>Viridiplantae</taxon>
        <taxon>Streptophyta</taxon>
        <taxon>Embryophyta</taxon>
        <taxon>Tracheophyta</taxon>
        <taxon>Spermatophyta</taxon>
        <taxon>Magnoliopsida</taxon>
        <taxon>eudicotyledons</taxon>
        <taxon>Gunneridae</taxon>
        <taxon>Pentapetalae</taxon>
        <taxon>rosids</taxon>
        <taxon>fabids</taxon>
        <taxon>Fabales</taxon>
        <taxon>Fabaceae</taxon>
        <taxon>Papilionoideae</taxon>
        <taxon>50 kb inversion clade</taxon>
        <taxon>NPAAA clade</taxon>
        <taxon>Hologalegina</taxon>
        <taxon>IRL clade</taxon>
        <taxon>Trifolieae</taxon>
        <taxon>Medicago</taxon>
    </lineage>
</organism>